<name>A0ABQ8EI22_BRANA</name>
<sequence>MNRQAQFDPQTSDSCGKEGNNALTVDELHFPNYKLPYDLCTFYGIPLPLEFTVLKGKGLEDGEQFASSDHFTAPLYHIKVNASIESLINREYLERDKSNPQIYDYLA</sequence>
<dbReference type="Gene3D" id="1.10.10.10">
    <property type="entry name" value="Winged helix-like DNA-binding domain superfamily/Winged helix DNA-binding domain"/>
    <property type="match status" value="1"/>
</dbReference>
<gene>
    <name evidence="1" type="ORF">HID58_000911</name>
</gene>
<proteinExistence type="predicted"/>
<dbReference type="SUPFAM" id="SSF46785">
    <property type="entry name" value="Winged helix' DNA-binding domain"/>
    <property type="match status" value="1"/>
</dbReference>
<dbReference type="InterPro" id="IPR036390">
    <property type="entry name" value="WH_DNA-bd_sf"/>
</dbReference>
<dbReference type="InterPro" id="IPR036388">
    <property type="entry name" value="WH-like_DNA-bd_sf"/>
</dbReference>
<dbReference type="Proteomes" id="UP000824890">
    <property type="component" value="Unassembled WGS sequence"/>
</dbReference>
<evidence type="ECO:0000313" key="1">
    <source>
        <dbReference type="EMBL" id="KAH0941274.1"/>
    </source>
</evidence>
<evidence type="ECO:0000313" key="2">
    <source>
        <dbReference type="Proteomes" id="UP000824890"/>
    </source>
</evidence>
<dbReference type="EMBL" id="JAGKQM010000001">
    <property type="protein sequence ID" value="KAH0941274.1"/>
    <property type="molecule type" value="Genomic_DNA"/>
</dbReference>
<reference evidence="1 2" key="1">
    <citation type="submission" date="2021-05" db="EMBL/GenBank/DDBJ databases">
        <title>Genome Assembly of Synthetic Allotetraploid Brassica napus Reveals Homoeologous Exchanges between Subgenomes.</title>
        <authorList>
            <person name="Davis J.T."/>
        </authorList>
    </citation>
    <scope>NUCLEOTIDE SEQUENCE [LARGE SCALE GENOMIC DNA]</scope>
    <source>
        <strain evidence="2">cv. Da-Ae</strain>
        <tissue evidence="1">Seedling</tissue>
    </source>
</reference>
<accession>A0ABQ8EI22</accession>
<protein>
    <submittedName>
        <fullName evidence="1">Uncharacterized protein</fullName>
    </submittedName>
</protein>
<keyword evidence="2" id="KW-1185">Reference proteome</keyword>
<organism evidence="1 2">
    <name type="scientific">Brassica napus</name>
    <name type="common">Rape</name>
    <dbReference type="NCBI Taxonomy" id="3708"/>
    <lineage>
        <taxon>Eukaryota</taxon>
        <taxon>Viridiplantae</taxon>
        <taxon>Streptophyta</taxon>
        <taxon>Embryophyta</taxon>
        <taxon>Tracheophyta</taxon>
        <taxon>Spermatophyta</taxon>
        <taxon>Magnoliopsida</taxon>
        <taxon>eudicotyledons</taxon>
        <taxon>Gunneridae</taxon>
        <taxon>Pentapetalae</taxon>
        <taxon>rosids</taxon>
        <taxon>malvids</taxon>
        <taxon>Brassicales</taxon>
        <taxon>Brassicaceae</taxon>
        <taxon>Brassiceae</taxon>
        <taxon>Brassica</taxon>
    </lineage>
</organism>
<comment type="caution">
    <text evidence="1">The sequence shown here is derived from an EMBL/GenBank/DDBJ whole genome shotgun (WGS) entry which is preliminary data.</text>
</comment>